<reference evidence="2 3" key="1">
    <citation type="submission" date="2020-06" db="EMBL/GenBank/DDBJ databases">
        <title>Transcriptomic and genomic resources for Thalictrum thalictroides and T. hernandezii: Facilitating candidate gene discovery in an emerging model plant lineage.</title>
        <authorList>
            <person name="Arias T."/>
            <person name="Riano-Pachon D.M."/>
            <person name="Di Stilio V.S."/>
        </authorList>
    </citation>
    <scope>NUCLEOTIDE SEQUENCE [LARGE SCALE GENOMIC DNA]</scope>
    <source>
        <strain evidence="3">cv. WT478/WT964</strain>
        <tissue evidence="2">Leaves</tissue>
    </source>
</reference>
<organism evidence="2 3">
    <name type="scientific">Thalictrum thalictroides</name>
    <name type="common">Rue-anemone</name>
    <name type="synonym">Anemone thalictroides</name>
    <dbReference type="NCBI Taxonomy" id="46969"/>
    <lineage>
        <taxon>Eukaryota</taxon>
        <taxon>Viridiplantae</taxon>
        <taxon>Streptophyta</taxon>
        <taxon>Embryophyta</taxon>
        <taxon>Tracheophyta</taxon>
        <taxon>Spermatophyta</taxon>
        <taxon>Magnoliopsida</taxon>
        <taxon>Ranunculales</taxon>
        <taxon>Ranunculaceae</taxon>
        <taxon>Thalictroideae</taxon>
        <taxon>Thalictrum</taxon>
    </lineage>
</organism>
<dbReference type="SUPFAM" id="SSF53098">
    <property type="entry name" value="Ribonuclease H-like"/>
    <property type="match status" value="1"/>
</dbReference>
<dbReference type="Pfam" id="PF13456">
    <property type="entry name" value="RVT_3"/>
    <property type="match status" value="1"/>
</dbReference>
<dbReference type="InterPro" id="IPR053151">
    <property type="entry name" value="RNase_H-like"/>
</dbReference>
<dbReference type="InterPro" id="IPR012337">
    <property type="entry name" value="RNaseH-like_sf"/>
</dbReference>
<accession>A0A7J6UZ43</accession>
<dbReference type="GO" id="GO:0003676">
    <property type="term" value="F:nucleic acid binding"/>
    <property type="evidence" value="ECO:0007669"/>
    <property type="project" value="InterPro"/>
</dbReference>
<dbReference type="Gene3D" id="3.30.420.10">
    <property type="entry name" value="Ribonuclease H-like superfamily/Ribonuclease H"/>
    <property type="match status" value="1"/>
</dbReference>
<dbReference type="PANTHER" id="PTHR47723">
    <property type="entry name" value="OS05G0353850 PROTEIN"/>
    <property type="match status" value="1"/>
</dbReference>
<name>A0A7J6UZ43_THATH</name>
<dbReference type="OrthoDB" id="1906820at2759"/>
<evidence type="ECO:0000259" key="1">
    <source>
        <dbReference type="Pfam" id="PF13456"/>
    </source>
</evidence>
<proteinExistence type="predicted"/>
<dbReference type="InterPro" id="IPR036397">
    <property type="entry name" value="RNaseH_sf"/>
</dbReference>
<keyword evidence="3" id="KW-1185">Reference proteome</keyword>
<dbReference type="GO" id="GO:0004523">
    <property type="term" value="F:RNA-DNA hybrid ribonuclease activity"/>
    <property type="evidence" value="ECO:0007669"/>
    <property type="project" value="InterPro"/>
</dbReference>
<evidence type="ECO:0000313" key="3">
    <source>
        <dbReference type="Proteomes" id="UP000554482"/>
    </source>
</evidence>
<dbReference type="Proteomes" id="UP000554482">
    <property type="component" value="Unassembled WGS sequence"/>
</dbReference>
<protein>
    <recommendedName>
        <fullName evidence="1">RNase H type-1 domain-containing protein</fullName>
    </recommendedName>
</protein>
<dbReference type="CDD" id="cd06222">
    <property type="entry name" value="RNase_H_like"/>
    <property type="match status" value="1"/>
</dbReference>
<feature type="domain" description="RNase H type-1" evidence="1">
    <location>
        <begin position="19"/>
        <end position="139"/>
    </location>
</feature>
<sequence>MHVDIEPWIAPPPGWIKVNFDATFDAFSKTGTTTAVARTSDGVYIAGVVKKIKAQEVLEAEGIAAELAILLALQHNLLDVILEGDNSVVVSNLINDATRAWNVRTLFIFCKNLLRLLSSWSVRYASRKQNIVAHNLAAWGKNLGHTNMSFLYADVLTSILLE</sequence>
<dbReference type="InterPro" id="IPR002156">
    <property type="entry name" value="RNaseH_domain"/>
</dbReference>
<dbReference type="InterPro" id="IPR044730">
    <property type="entry name" value="RNase_H-like_dom_plant"/>
</dbReference>
<evidence type="ECO:0000313" key="2">
    <source>
        <dbReference type="EMBL" id="KAF5177946.1"/>
    </source>
</evidence>
<dbReference type="EMBL" id="JABWDY010040685">
    <property type="protein sequence ID" value="KAF5177946.1"/>
    <property type="molecule type" value="Genomic_DNA"/>
</dbReference>
<comment type="caution">
    <text evidence="2">The sequence shown here is derived from an EMBL/GenBank/DDBJ whole genome shotgun (WGS) entry which is preliminary data.</text>
</comment>
<dbReference type="AlphaFoldDB" id="A0A7J6UZ43"/>
<dbReference type="PANTHER" id="PTHR47723:SF19">
    <property type="entry name" value="POLYNUCLEOTIDYL TRANSFERASE, RIBONUCLEASE H-LIKE SUPERFAMILY PROTEIN"/>
    <property type="match status" value="1"/>
</dbReference>
<gene>
    <name evidence="2" type="ORF">FRX31_032465</name>
</gene>